<name>A0A397GCW7_9GLOM</name>
<feature type="compositionally biased region" description="Acidic residues" evidence="1">
    <location>
        <begin position="1093"/>
        <end position="1102"/>
    </location>
</feature>
<protein>
    <submittedName>
        <fullName evidence="3">Uncharacterized protein</fullName>
    </submittedName>
</protein>
<evidence type="ECO:0000256" key="1">
    <source>
        <dbReference type="SAM" id="MobiDB-lite"/>
    </source>
</evidence>
<comment type="caution">
    <text evidence="3">The sequence shown here is derived from an EMBL/GenBank/DDBJ whole genome shotgun (WGS) entry which is preliminary data.</text>
</comment>
<keyword evidence="2" id="KW-0472">Membrane</keyword>
<evidence type="ECO:0000313" key="3">
    <source>
        <dbReference type="EMBL" id="RHZ48801.1"/>
    </source>
</evidence>
<feature type="transmembrane region" description="Helical" evidence="2">
    <location>
        <begin position="465"/>
        <end position="489"/>
    </location>
</feature>
<keyword evidence="4" id="KW-1185">Reference proteome</keyword>
<organism evidence="3 4">
    <name type="scientific">Diversispora epigaea</name>
    <dbReference type="NCBI Taxonomy" id="1348612"/>
    <lineage>
        <taxon>Eukaryota</taxon>
        <taxon>Fungi</taxon>
        <taxon>Fungi incertae sedis</taxon>
        <taxon>Mucoromycota</taxon>
        <taxon>Glomeromycotina</taxon>
        <taxon>Glomeromycetes</taxon>
        <taxon>Diversisporales</taxon>
        <taxon>Diversisporaceae</taxon>
        <taxon>Diversispora</taxon>
    </lineage>
</organism>
<dbReference type="AlphaFoldDB" id="A0A397GCW7"/>
<evidence type="ECO:0000313" key="4">
    <source>
        <dbReference type="Proteomes" id="UP000266861"/>
    </source>
</evidence>
<accession>A0A397GCW7</accession>
<reference evidence="3 4" key="1">
    <citation type="submission" date="2018-08" db="EMBL/GenBank/DDBJ databases">
        <title>Genome and evolution of the arbuscular mycorrhizal fungus Diversispora epigaea (formerly Glomus versiforme) and its bacterial endosymbionts.</title>
        <authorList>
            <person name="Sun X."/>
            <person name="Fei Z."/>
            <person name="Harrison M."/>
        </authorList>
    </citation>
    <scope>NUCLEOTIDE SEQUENCE [LARGE SCALE GENOMIC DNA]</scope>
    <source>
        <strain evidence="3 4">IT104</strain>
    </source>
</reference>
<feature type="region of interest" description="Disordered" evidence="1">
    <location>
        <begin position="1086"/>
        <end position="1119"/>
    </location>
</feature>
<sequence length="1197" mass="138790">MEIYDSDTESNESCYSFNELSELNVFEYNKENYTKAFLASEQKTSNKNDENEEDYEEYNIDSEIQEVTSQETIQSELSIENEPVIQLDSTSKTNFSPCVLFDYINNKLQMCGQIASRNICQLIGTWQIDNKAVSEFQSKGIPLGVCMNHFNYDQKNHNAFTKQLRRIESSEVRRRRCLLCFKNNYFFSCGIGCKEHLWKIWEKHIQVACIGLYTCNAIHACQGVSEKVLEEVPTVRYICYSCYESYGGHLNQRPGPGKRKSTCEQCELHKDDIMKSLELVAQWIIYVANYETKEKKQILLASILVPILNFLFLFETSFKVKYYDFSNNSYYSNSNEFNENINSINLITVLSEIPSFFFIKLLLSINNILNNINNINSKINWTDDRWKEIGKKLGTEIWNSRKEINQKKSEIQLPSSLYLYYSSFPKFLTNFFNGVISEIFKKKLVIINYKRNQCEKSLKVLDEEHIIKCVTFIISLIISMAFPNLGVWFTQVMASMSRKLRLLSSFHKLLSTLHISGHTDYHERRIEKQRMTKIDPSERMIREKNIWNLAVIDNIDFKEKTFSYGNIFDTTRGSSHTTLRMAFQMQMPFSLEEKASDEKKITSPSGLFGMNDQIRNIWNMFDEIIDNLLNFQTDSENQITFNTDFDMTTIHQEILKNIDYGCLAGTPNIVILETGGIPNSDDGIFQSTEMYKQDFKLEPHDYLDVVADEAIFRRLVKQREQWPNLRPILGQWHTSKDMCGVLIVLFSSYGIFDLAKALGVKFLDKLDKVVDYRSTVRVLELIWCAVTIAIRIYIRKKNLNKYNIIDADSGVNSILRIWYLYYKWASIFKAHRVGIRVGNYQLQKNALACFAGLFASAGKSNYSTSVAQYLGILAQYPKLEKKLECVSSIKIDEDEKRKGHYFAFDEALETFGVKFIKQNITGNLIDINNLKLQIKAAQSERDRIGILLSEYLDDPSGSIGQRAINTQKVVMWNLVHELLSAFQHSDEYNRYHNSLWNTTSADQFTMASVLRLHNCFPDGVLRIENIFLQDVISVQKSNKVGRRRLGVTRWKPSEKQSTKKKNLLTQLNPQDCVAENSNQTIVEQQMQPNVETTTEDNINDQDELPKKKARQTRRETKPEEKRILETLINNTLNPTNDQINQVKELLGSEWDKNRIMQYVSRHKHKYATASTSLELCEALAHLQMGEGKDHSAPKNIE</sequence>
<dbReference type="Proteomes" id="UP000266861">
    <property type="component" value="Unassembled WGS sequence"/>
</dbReference>
<gene>
    <name evidence="3" type="ORF">Glove_541g10</name>
</gene>
<keyword evidence="2" id="KW-0812">Transmembrane</keyword>
<dbReference type="EMBL" id="PQFF01000460">
    <property type="protein sequence ID" value="RHZ48801.1"/>
    <property type="molecule type" value="Genomic_DNA"/>
</dbReference>
<feature type="transmembrane region" description="Helical" evidence="2">
    <location>
        <begin position="298"/>
        <end position="318"/>
    </location>
</feature>
<keyword evidence="2" id="KW-1133">Transmembrane helix</keyword>
<proteinExistence type="predicted"/>
<evidence type="ECO:0000256" key="2">
    <source>
        <dbReference type="SAM" id="Phobius"/>
    </source>
</evidence>
<dbReference type="OrthoDB" id="2414835at2759"/>